<evidence type="ECO:0000313" key="2">
    <source>
        <dbReference type="Proteomes" id="UP000678513"/>
    </source>
</evidence>
<dbReference type="Proteomes" id="UP000678513">
    <property type="component" value="Chromosome"/>
</dbReference>
<protein>
    <submittedName>
        <fullName evidence="1">Uncharacterized protein</fullName>
    </submittedName>
</protein>
<gene>
    <name evidence="1" type="ORF">J5A65_10440</name>
</gene>
<accession>A0ABX7Y2T9</accession>
<evidence type="ECO:0000313" key="1">
    <source>
        <dbReference type="EMBL" id="QUC07351.1"/>
    </source>
</evidence>
<dbReference type="RefSeq" id="WP_212321751.1">
    <property type="nucleotide sequence ID" value="NZ_AP024463.1"/>
</dbReference>
<keyword evidence="2" id="KW-1185">Reference proteome</keyword>
<name>A0ABX7Y2T9_9ACTN</name>
<dbReference type="EMBL" id="CP072384">
    <property type="protein sequence ID" value="QUC07351.1"/>
    <property type="molecule type" value="Genomic_DNA"/>
</dbReference>
<sequence>MRGLDLSLPVCLERVTTESGLLQALFSGNALAHFGQATAQQDLTSPRAQLAVAAYAYVAGIAGLTAISRNDSRTLFEDSAHQ</sequence>
<organism evidence="1 2">
    <name type="scientific">Arachnia rubra</name>
    <dbReference type="NCBI Taxonomy" id="1547448"/>
    <lineage>
        <taxon>Bacteria</taxon>
        <taxon>Bacillati</taxon>
        <taxon>Actinomycetota</taxon>
        <taxon>Actinomycetes</taxon>
        <taxon>Propionibacteriales</taxon>
        <taxon>Propionibacteriaceae</taxon>
        <taxon>Arachnia</taxon>
    </lineage>
</organism>
<proteinExistence type="predicted"/>
<reference evidence="1 2" key="1">
    <citation type="submission" date="2021-03" db="EMBL/GenBank/DDBJ databases">
        <title>Human Oral Microbial Genomes.</title>
        <authorList>
            <person name="Johnston C.D."/>
            <person name="Chen T."/>
            <person name="Dewhirst F.E."/>
        </authorList>
    </citation>
    <scope>NUCLEOTIDE SEQUENCE [LARGE SCALE GENOMIC DNA]</scope>
    <source>
        <strain evidence="1 2">DSMZ 100122</strain>
    </source>
</reference>